<reference evidence="2" key="1">
    <citation type="journal article" date="2021" name="Virus">
        <title>The discovery, distribution and diversity of DNA viruses associated with Drosophila melanogaster in Europe.</title>
        <authorList>
            <person name="Wallace M.A."/>
            <person name="Coffman K.A."/>
            <person name="Gilbert C."/>
            <person name="Ravindran S."/>
            <person name="Albery G.F."/>
            <person name="Abbott J."/>
            <person name="Argyridou E."/>
            <person name="Bellosta P."/>
            <person name="Betancourt A.J."/>
            <person name="Colinet H."/>
            <person name="Eric K."/>
            <person name="Glaser-Schmitt A."/>
            <person name="Grath S."/>
            <person name="Jelic M."/>
            <person name="Kankare M."/>
            <person name="Kozeretska I."/>
            <person name="Loeschcke V."/>
            <person name="Montchamp-Moreau C."/>
            <person name="Ometto L."/>
            <person name="Onder B.S."/>
            <person name="Orengo D.J."/>
            <person name="Parsch J."/>
            <person name="Pascual M."/>
            <person name="Patenkovic A."/>
            <person name="Puerma E."/>
            <person name="Ritchie M.G."/>
            <person name="Rota-Stabelli O."/>
            <person name="Schou M.F."/>
            <person name="Serga S.V."/>
            <person name="Stamenkovic-Radak M."/>
            <person name="Tanaskovic M."/>
            <person name="Veselinovic M.S."/>
            <person name="Vieira J."/>
            <person name="Vieira C.P."/>
            <person name="Kapun M."/>
            <person name="Flatt T."/>
            <person name="Gonzalez J."/>
            <person name="Staubach F."/>
            <person name="Obbard D.J."/>
        </authorList>
    </citation>
    <scope>NUCLEOTIDE SEQUENCE</scope>
    <source>
        <strain evidence="2">Filamentous_ES_Gim_15_30_pool</strain>
    </source>
</reference>
<feature type="transmembrane region" description="Helical" evidence="1">
    <location>
        <begin position="7"/>
        <end position="29"/>
    </location>
</feature>
<evidence type="ECO:0000256" key="1">
    <source>
        <dbReference type="SAM" id="Phobius"/>
    </source>
</evidence>
<keyword evidence="1" id="KW-0472">Membrane</keyword>
<proteinExistence type="predicted"/>
<name>A0A6M9U0C5_9VIRU</name>
<accession>A0A6M9U0C5</accession>
<organism evidence="2">
    <name type="scientific">Drosophila-associated filamentous virus</name>
    <dbReference type="NCBI Taxonomy" id="2743186"/>
    <lineage>
        <taxon>Viruses</taxon>
    </lineage>
</organism>
<evidence type="ECO:0000313" key="2">
    <source>
        <dbReference type="EMBL" id="QKN22523.1"/>
    </source>
</evidence>
<keyword evidence="1" id="KW-1133">Transmembrane helix</keyword>
<gene>
    <name evidence="2" type="primary">ODV-E66-like</name>
</gene>
<dbReference type="EMBL" id="MT496840">
    <property type="protein sequence ID" value="QKN22523.1"/>
    <property type="molecule type" value="Genomic_DNA"/>
</dbReference>
<protein>
    <submittedName>
        <fullName evidence="2">ODV-E66-like protein</fullName>
    </submittedName>
</protein>
<sequence length="251" mass="29984">MDNLYKIFVILFWILAFSLIMFPVIMYLFSLQDSAHKYHHLCNILSRKNNSNTMNPYNRLDESNLMHQNNDDDYDVIAKNNNNIMNNINVNKSYSIQNRPKIFNILDDKIEKISIKTKNKMQRLQLFLSDKNYKFNRYDSNELIEEFIHNAIVEVNYNMLFYNFLKDVGSSEYLKIINRSDNNYEIQIPEQFLKHTKNISKLTFVRHKNGYFQLIINKIKIPLFTIVDVHSILITEIDLNNEPTIKIVKEK</sequence>
<keyword evidence="1" id="KW-0812">Transmembrane</keyword>